<evidence type="ECO:0000313" key="6">
    <source>
        <dbReference type="Proteomes" id="UP000236520"/>
    </source>
</evidence>
<evidence type="ECO:0000256" key="2">
    <source>
        <dbReference type="ARBA" id="ARBA00005582"/>
    </source>
</evidence>
<keyword evidence="6" id="KW-1185">Reference proteome</keyword>
<dbReference type="GO" id="GO:0016787">
    <property type="term" value="F:hydrolase activity"/>
    <property type="evidence" value="ECO:0007669"/>
    <property type="project" value="UniProtKB-KW"/>
</dbReference>
<gene>
    <name evidence="5" type="ORF">SMF913_12629</name>
</gene>
<reference evidence="5 6" key="1">
    <citation type="submission" date="2015-09" db="EMBL/GenBank/DDBJ databases">
        <title>Genome sequence, genome mining and natural product profiling of a biocontrol bacterium Streptomyces malaysiensis F913.</title>
        <authorList>
            <person name="Xu Y."/>
            <person name="Wei J."/>
            <person name="Xie J."/>
            <person name="Li T."/>
            <person name="Zhou Z."/>
        </authorList>
    </citation>
    <scope>NUCLEOTIDE SEQUENCE [LARGE SCALE GENOMIC DNA]</scope>
    <source>
        <strain evidence="5 6">F913</strain>
    </source>
</reference>
<dbReference type="KEGG" id="smal:SMALA_1942"/>
<dbReference type="PANTHER" id="PTHR43046">
    <property type="entry name" value="GDP-MANNOSE MANNOSYL HYDROLASE"/>
    <property type="match status" value="1"/>
</dbReference>
<dbReference type="InterPro" id="IPR015797">
    <property type="entry name" value="NUDIX_hydrolase-like_dom_sf"/>
</dbReference>
<keyword evidence="3 4" id="KW-0378">Hydrolase</keyword>
<evidence type="ECO:0000256" key="4">
    <source>
        <dbReference type="RuleBase" id="RU003476"/>
    </source>
</evidence>
<protein>
    <submittedName>
        <fullName evidence="5">Uncharacterized protein</fullName>
    </submittedName>
</protein>
<dbReference type="PROSITE" id="PS00893">
    <property type="entry name" value="NUDIX_BOX"/>
    <property type="match status" value="1"/>
</dbReference>
<dbReference type="InterPro" id="IPR020084">
    <property type="entry name" value="NUDIX_hydrolase_CS"/>
</dbReference>
<comment type="caution">
    <text evidence="5">The sequence shown here is derived from an EMBL/GenBank/DDBJ whole genome shotgun (WGS) entry which is preliminary data.</text>
</comment>
<dbReference type="SUPFAM" id="SSF55811">
    <property type="entry name" value="Nudix"/>
    <property type="match status" value="1"/>
</dbReference>
<dbReference type="PANTHER" id="PTHR43046:SF16">
    <property type="entry name" value="ADP-RIBOSE PYROPHOSPHATASE YJHB-RELATED"/>
    <property type="match status" value="1"/>
</dbReference>
<dbReference type="PROSITE" id="PS51462">
    <property type="entry name" value="NUDIX"/>
    <property type="match status" value="1"/>
</dbReference>
<dbReference type="InterPro" id="IPR020476">
    <property type="entry name" value="Nudix_hydrolase"/>
</dbReference>
<dbReference type="InterPro" id="IPR000086">
    <property type="entry name" value="NUDIX_hydrolase_dom"/>
</dbReference>
<evidence type="ECO:0000313" key="5">
    <source>
        <dbReference type="EMBL" id="PNG96604.1"/>
    </source>
</evidence>
<dbReference type="RefSeq" id="WP_069870045.1">
    <property type="nucleotide sequence ID" value="NZ_BAAAHF010000009.1"/>
</dbReference>
<comment type="cofactor">
    <cofactor evidence="1">
        <name>Mg(2+)</name>
        <dbReference type="ChEBI" id="CHEBI:18420"/>
    </cofactor>
</comment>
<organism evidence="5 6">
    <name type="scientific">Streptomyces malaysiensis</name>
    <dbReference type="NCBI Taxonomy" id="92644"/>
    <lineage>
        <taxon>Bacteria</taxon>
        <taxon>Bacillati</taxon>
        <taxon>Actinomycetota</taxon>
        <taxon>Actinomycetes</taxon>
        <taxon>Kitasatosporales</taxon>
        <taxon>Streptomycetaceae</taxon>
        <taxon>Streptomyces</taxon>
        <taxon>Streptomyces violaceusniger group</taxon>
    </lineage>
</organism>
<evidence type="ECO:0000256" key="3">
    <source>
        <dbReference type="ARBA" id="ARBA00022801"/>
    </source>
</evidence>
<dbReference type="AlphaFoldDB" id="A0A291SMQ8"/>
<dbReference type="GeneID" id="303178153"/>
<dbReference type="Proteomes" id="UP000236520">
    <property type="component" value="Unassembled WGS sequence"/>
</dbReference>
<sequence>MVKRHLRVGAYAVCVEDGKILLARWAGGEGKQWTLPGGGLQHGEDPYDAAVREVEEETGYTVEIERLLGIDTLHQRHPRWLTHDADFHGVRIVYAARVTGGELRHEVNGSTDLAAWIELDRMADLDRSRLVDTALALDAERPPHGRVIPPR</sequence>
<dbReference type="EMBL" id="LJIW01000001">
    <property type="protein sequence ID" value="PNG96604.1"/>
    <property type="molecule type" value="Genomic_DNA"/>
</dbReference>
<comment type="similarity">
    <text evidence="2 4">Belongs to the Nudix hydrolase family.</text>
</comment>
<dbReference type="PRINTS" id="PR00502">
    <property type="entry name" value="NUDIXFAMILY"/>
</dbReference>
<accession>A0A291SMQ8</accession>
<evidence type="ECO:0000256" key="1">
    <source>
        <dbReference type="ARBA" id="ARBA00001946"/>
    </source>
</evidence>
<dbReference type="CDD" id="cd02883">
    <property type="entry name" value="NUDIX_Hydrolase"/>
    <property type="match status" value="1"/>
</dbReference>
<proteinExistence type="inferred from homology"/>
<dbReference type="Pfam" id="PF00293">
    <property type="entry name" value="NUDIX"/>
    <property type="match status" value="1"/>
</dbReference>
<name>A0A291SMQ8_STRMQ</name>
<dbReference type="Gene3D" id="3.90.79.10">
    <property type="entry name" value="Nucleoside Triphosphate Pyrophosphohydrolase"/>
    <property type="match status" value="1"/>
</dbReference>